<feature type="domain" description="Transposase IS66 central" evidence="1">
    <location>
        <begin position="87"/>
        <end position="366"/>
    </location>
</feature>
<evidence type="ECO:0000313" key="4">
    <source>
        <dbReference type="EMBL" id="ELT47758.1"/>
    </source>
</evidence>
<dbReference type="InterPro" id="IPR052344">
    <property type="entry name" value="Transposase-related"/>
</dbReference>
<feature type="domain" description="Transposase IS66 zinc-finger binding" evidence="2">
    <location>
        <begin position="30"/>
        <end position="73"/>
    </location>
</feature>
<evidence type="ECO:0000259" key="3">
    <source>
        <dbReference type="Pfam" id="PF13817"/>
    </source>
</evidence>
<protein>
    <submittedName>
        <fullName evidence="4">Transposase IS66</fullName>
    </submittedName>
</protein>
<dbReference type="InterPro" id="IPR004291">
    <property type="entry name" value="Transposase_IS66_central"/>
</dbReference>
<comment type="caution">
    <text evidence="4">The sequence shown here is derived from an EMBL/GenBank/DDBJ whole genome shotgun (WGS) entry which is preliminary data.</text>
</comment>
<dbReference type="InterPro" id="IPR039552">
    <property type="entry name" value="IS66_C"/>
</dbReference>
<evidence type="ECO:0000313" key="5">
    <source>
        <dbReference type="Proteomes" id="UP000011971"/>
    </source>
</evidence>
<dbReference type="Pfam" id="PF13005">
    <property type="entry name" value="zf-IS66"/>
    <property type="match status" value="1"/>
</dbReference>
<evidence type="ECO:0000259" key="1">
    <source>
        <dbReference type="Pfam" id="PF03050"/>
    </source>
</evidence>
<dbReference type="NCBIfam" id="NF033517">
    <property type="entry name" value="transpos_IS66"/>
    <property type="match status" value="1"/>
</dbReference>
<dbReference type="InterPro" id="IPR024474">
    <property type="entry name" value="Znf_dom_IS66"/>
</dbReference>
<proteinExistence type="predicted"/>
<evidence type="ECO:0000259" key="2">
    <source>
        <dbReference type="Pfam" id="PF13005"/>
    </source>
</evidence>
<dbReference type="PANTHER" id="PTHR33678:SF1">
    <property type="entry name" value="BLL1576 PROTEIN"/>
    <property type="match status" value="1"/>
</dbReference>
<accession>M5JM22</accession>
<dbReference type="RefSeq" id="WP_006472402.1">
    <property type="nucleotide sequence ID" value="NZ_AOGE01000048.1"/>
</dbReference>
<dbReference type="Pfam" id="PF13817">
    <property type="entry name" value="DDE_Tnp_IS66_C"/>
    <property type="match status" value="1"/>
</dbReference>
<gene>
    <name evidence="4" type="ORF">D584_18237</name>
</gene>
<dbReference type="AlphaFoldDB" id="M5JM22"/>
<sequence>IQQPRKASGGRKPLPEHLARVEVRHEPACCTCPQCDGALVAIGEHVSERLACKPLDFYVRRDVYPQYACKACEQVVAEPVAAAIIERGQADASLLAQVTIAKYVDHLPLYRQEAIYARSGIELKRSTLAEWIGAIGVALQPLADRLGERLRQQPVLHADETPVAMLDPGAGKTKRAYLFAYRSAADPPEVVFDFRTSRSGAHVRQFLGHWRGSLMVDDYGGYKAGFAGGITELGCWAHARRKWHDQYADSGSAIAAEALARMAVLYRIEQACRDMGADARHAYRQEHAVPVLDALKQWLDQLHPTVAGSSGTGKALAYTLRRWDALVRYADDGRYPIDNNPIENAIRSIALGRKNWLFAGSEQAGKRAAAIMSLLATAKANGIDPHAWLTDTLARLPTTLDRDIDTLLPLRQD</sequence>
<organism evidence="4 5">
    <name type="scientific">Brucella intermedia M86</name>
    <dbReference type="NCBI Taxonomy" id="1234597"/>
    <lineage>
        <taxon>Bacteria</taxon>
        <taxon>Pseudomonadati</taxon>
        <taxon>Pseudomonadota</taxon>
        <taxon>Alphaproteobacteria</taxon>
        <taxon>Hyphomicrobiales</taxon>
        <taxon>Brucellaceae</taxon>
        <taxon>Brucella/Ochrobactrum group</taxon>
        <taxon>Brucella</taxon>
    </lineage>
</organism>
<reference evidence="4 5" key="1">
    <citation type="journal article" date="2013" name="Gut Pathog.">
        <title>Draft genome of Ochrobactrum intermedium strain M86 isolated from non-ulcer dyspeptic individual from India.</title>
        <authorList>
            <person name="Kulkarni G."/>
            <person name="Dhotre D."/>
            <person name="Dharne M."/>
            <person name="Shetty S."/>
            <person name="Chowdhury S."/>
            <person name="Misra V."/>
            <person name="Misra S."/>
            <person name="Patole M."/>
            <person name="Shouche Y."/>
        </authorList>
    </citation>
    <scope>NUCLEOTIDE SEQUENCE [LARGE SCALE GENOMIC DNA]</scope>
    <source>
        <strain evidence="4 5">M86</strain>
    </source>
</reference>
<dbReference type="PANTHER" id="PTHR33678">
    <property type="entry name" value="BLL1576 PROTEIN"/>
    <property type="match status" value="1"/>
</dbReference>
<dbReference type="OrthoDB" id="9800877at2"/>
<feature type="domain" description="Transposase IS66 C-terminal" evidence="3">
    <location>
        <begin position="373"/>
        <end position="409"/>
    </location>
</feature>
<dbReference type="Proteomes" id="UP000011971">
    <property type="component" value="Unassembled WGS sequence"/>
</dbReference>
<dbReference type="PATRIC" id="fig|1234597.4.peg.3764"/>
<name>M5JM22_9HYPH</name>
<dbReference type="Pfam" id="PF03050">
    <property type="entry name" value="DDE_Tnp_IS66"/>
    <property type="match status" value="1"/>
</dbReference>
<dbReference type="EMBL" id="AOGE01000048">
    <property type="protein sequence ID" value="ELT47758.1"/>
    <property type="molecule type" value="Genomic_DNA"/>
</dbReference>
<feature type="non-terminal residue" evidence="4">
    <location>
        <position position="1"/>
    </location>
</feature>